<protein>
    <recommendedName>
        <fullName evidence="7">Protein kinase domain-containing protein</fullName>
    </recommendedName>
</protein>
<evidence type="ECO:0000259" key="7">
    <source>
        <dbReference type="PROSITE" id="PS50011"/>
    </source>
</evidence>
<dbReference type="Gene3D" id="1.10.510.10">
    <property type="entry name" value="Transferase(Phosphotransferase) domain 1"/>
    <property type="match status" value="1"/>
</dbReference>
<proteinExistence type="inferred from homology"/>
<dbReference type="GO" id="GO:0005524">
    <property type="term" value="F:ATP binding"/>
    <property type="evidence" value="ECO:0007669"/>
    <property type="project" value="UniProtKB-KW"/>
</dbReference>
<feature type="compositionally biased region" description="Basic and acidic residues" evidence="6">
    <location>
        <begin position="272"/>
        <end position="283"/>
    </location>
</feature>
<dbReference type="EMBL" id="JAAAHW010003456">
    <property type="protein sequence ID" value="KAF9983665.1"/>
    <property type="molecule type" value="Genomic_DNA"/>
</dbReference>
<keyword evidence="2" id="KW-0547">Nucleotide-binding</keyword>
<evidence type="ECO:0000256" key="2">
    <source>
        <dbReference type="ARBA" id="ARBA00022741"/>
    </source>
</evidence>
<dbReference type="GO" id="GO:0110031">
    <property type="term" value="P:negative regulation of G2/MI transition of meiotic cell cycle"/>
    <property type="evidence" value="ECO:0007669"/>
    <property type="project" value="TreeGrafter"/>
</dbReference>
<dbReference type="GO" id="GO:0005634">
    <property type="term" value="C:nucleus"/>
    <property type="evidence" value="ECO:0007669"/>
    <property type="project" value="TreeGrafter"/>
</dbReference>
<feature type="region of interest" description="Disordered" evidence="6">
    <location>
        <begin position="272"/>
        <end position="293"/>
    </location>
</feature>
<comment type="similarity">
    <text evidence="5">Belongs to the protein kinase superfamily. Ser/Thr protein kinase family. GCN2 subfamily.</text>
</comment>
<dbReference type="AlphaFoldDB" id="A0A9P6MA13"/>
<dbReference type="PROSITE" id="PS00108">
    <property type="entry name" value="PROTEIN_KINASE_ST"/>
    <property type="match status" value="1"/>
</dbReference>
<dbReference type="SMART" id="SM00220">
    <property type="entry name" value="S_TKc"/>
    <property type="match status" value="1"/>
</dbReference>
<sequence>MWRVRSSPNIVQLLEAWEQKGKIYMRMELCKLGSLKSAMQAQKKYGGFDEKRAWKCFTDLALGLRAIHDNNIIHLDIKPENVFITAAGSLKIGDFGISITCPVEDKDVVEGDKHYMALELLNGQVGKYSDIFSLGISMYEMVTNQVGELPGEGRLWHRLREEDVDMDEYMIGGSSQAPSSTICSSSGPSEVDQATVQFAGSTTSSSVSEPIDTQLQDLVSSTGLNAYSQCKLFSKDLLGIIKEMLQPAFEQRPTAASILKCSAIQQILTRRNEQGSKGMRSEEAMSGLLLQSI</sequence>
<name>A0A9P6MA13_9FUNG</name>
<dbReference type="InterPro" id="IPR008271">
    <property type="entry name" value="Ser/Thr_kinase_AS"/>
</dbReference>
<dbReference type="Pfam" id="PF00069">
    <property type="entry name" value="Pkinase"/>
    <property type="match status" value="1"/>
</dbReference>
<dbReference type="GO" id="GO:0004672">
    <property type="term" value="F:protein kinase activity"/>
    <property type="evidence" value="ECO:0007669"/>
    <property type="project" value="InterPro"/>
</dbReference>
<dbReference type="InterPro" id="IPR000719">
    <property type="entry name" value="Prot_kinase_dom"/>
</dbReference>
<feature type="domain" description="Protein kinase" evidence="7">
    <location>
        <begin position="1"/>
        <end position="268"/>
    </location>
</feature>
<evidence type="ECO:0000256" key="6">
    <source>
        <dbReference type="SAM" id="MobiDB-lite"/>
    </source>
</evidence>
<gene>
    <name evidence="8" type="ORF">BGZ65_001554</name>
</gene>
<dbReference type="OrthoDB" id="5337378at2759"/>
<dbReference type="PROSITE" id="PS50011">
    <property type="entry name" value="PROTEIN_KINASE_DOM"/>
    <property type="match status" value="1"/>
</dbReference>
<accession>A0A9P6MA13</accession>
<organism evidence="8 9">
    <name type="scientific">Modicella reniformis</name>
    <dbReference type="NCBI Taxonomy" id="1440133"/>
    <lineage>
        <taxon>Eukaryota</taxon>
        <taxon>Fungi</taxon>
        <taxon>Fungi incertae sedis</taxon>
        <taxon>Mucoromycota</taxon>
        <taxon>Mortierellomycotina</taxon>
        <taxon>Mortierellomycetes</taxon>
        <taxon>Mortierellales</taxon>
        <taxon>Mortierellaceae</taxon>
        <taxon>Modicella</taxon>
    </lineage>
</organism>
<dbReference type="InterPro" id="IPR050339">
    <property type="entry name" value="CC_SR_Kinase"/>
</dbReference>
<evidence type="ECO:0000256" key="4">
    <source>
        <dbReference type="ARBA" id="ARBA00022840"/>
    </source>
</evidence>
<reference evidence="8" key="1">
    <citation type="journal article" date="2020" name="Fungal Divers.">
        <title>Resolving the Mortierellaceae phylogeny through synthesis of multi-gene phylogenetics and phylogenomics.</title>
        <authorList>
            <person name="Vandepol N."/>
            <person name="Liber J."/>
            <person name="Desiro A."/>
            <person name="Na H."/>
            <person name="Kennedy M."/>
            <person name="Barry K."/>
            <person name="Grigoriev I.V."/>
            <person name="Miller A.N."/>
            <person name="O'Donnell K."/>
            <person name="Stajich J.E."/>
            <person name="Bonito G."/>
        </authorList>
    </citation>
    <scope>NUCLEOTIDE SEQUENCE</scope>
    <source>
        <strain evidence="8">MES-2147</strain>
    </source>
</reference>
<dbReference type="PANTHER" id="PTHR11042">
    <property type="entry name" value="EUKARYOTIC TRANSLATION INITIATION FACTOR 2-ALPHA KINASE EIF2-ALPHA KINASE -RELATED"/>
    <property type="match status" value="1"/>
</dbReference>
<evidence type="ECO:0000313" key="9">
    <source>
        <dbReference type="Proteomes" id="UP000749646"/>
    </source>
</evidence>
<dbReference type="GO" id="GO:0005737">
    <property type="term" value="C:cytoplasm"/>
    <property type="evidence" value="ECO:0007669"/>
    <property type="project" value="TreeGrafter"/>
</dbReference>
<evidence type="ECO:0000256" key="1">
    <source>
        <dbReference type="ARBA" id="ARBA00022679"/>
    </source>
</evidence>
<keyword evidence="4" id="KW-0067">ATP-binding</keyword>
<dbReference type="PANTHER" id="PTHR11042:SF190">
    <property type="entry name" value="MITOSIS INHIBITOR PROTEIN KINASE MIK1"/>
    <property type="match status" value="1"/>
</dbReference>
<dbReference type="InterPro" id="IPR011009">
    <property type="entry name" value="Kinase-like_dom_sf"/>
</dbReference>
<comment type="caution">
    <text evidence="8">The sequence shown here is derived from an EMBL/GenBank/DDBJ whole genome shotgun (WGS) entry which is preliminary data.</text>
</comment>
<dbReference type="SUPFAM" id="SSF56112">
    <property type="entry name" value="Protein kinase-like (PK-like)"/>
    <property type="match status" value="1"/>
</dbReference>
<evidence type="ECO:0000256" key="5">
    <source>
        <dbReference type="ARBA" id="ARBA00037982"/>
    </source>
</evidence>
<evidence type="ECO:0000256" key="3">
    <source>
        <dbReference type="ARBA" id="ARBA00022777"/>
    </source>
</evidence>
<evidence type="ECO:0000313" key="8">
    <source>
        <dbReference type="EMBL" id="KAF9983665.1"/>
    </source>
</evidence>
<dbReference type="Proteomes" id="UP000749646">
    <property type="component" value="Unassembled WGS sequence"/>
</dbReference>
<keyword evidence="9" id="KW-1185">Reference proteome</keyword>
<keyword evidence="3" id="KW-0418">Kinase</keyword>
<keyword evidence="1" id="KW-0808">Transferase</keyword>